<proteinExistence type="predicted"/>
<evidence type="ECO:0000313" key="3">
    <source>
        <dbReference type="Proteomes" id="UP000821866"/>
    </source>
</evidence>
<evidence type="ECO:0000256" key="1">
    <source>
        <dbReference type="SAM" id="MobiDB-lite"/>
    </source>
</evidence>
<feature type="region of interest" description="Disordered" evidence="1">
    <location>
        <begin position="1"/>
        <end position="77"/>
    </location>
</feature>
<accession>A0A9J6EK81</accession>
<comment type="caution">
    <text evidence="2">The sequence shown here is derived from an EMBL/GenBank/DDBJ whole genome shotgun (WGS) entry which is preliminary data.</text>
</comment>
<dbReference type="Proteomes" id="UP000821866">
    <property type="component" value="Chromosome 2"/>
</dbReference>
<sequence>MQREAADEKENATRRDDKRARRQSGDLSSLRTPPNRFAPGGIAASRSPRTSLMAGRNSRRRLKGSFDPSEEPPSSFCVARPSTSRIGLGSGHNGHSIVNVSRSFVYEPTPAFLASRDPPPGCPAAPLRAPPSAFLCVRRCAYTRSLASYCLFSAEGRNGTAAAKREKGRTEGEETSRPFDDYDYTLGEIGSLFLPLLPLLRILGSFSVERALFGTRLVPRNKPASCSGGLSALLIVSKGGGGFGSHRNGLDVPSSNTAICPCESKNAPTQDSSVYSARGRRREILVRRART</sequence>
<reference evidence="2" key="2">
    <citation type="submission" date="2021-09" db="EMBL/GenBank/DDBJ databases">
        <authorList>
            <person name="Jia N."/>
            <person name="Wang J."/>
            <person name="Shi W."/>
            <person name="Du L."/>
            <person name="Sun Y."/>
            <person name="Zhan W."/>
            <person name="Jiang J."/>
            <person name="Wang Q."/>
            <person name="Zhang B."/>
            <person name="Ji P."/>
            <person name="Sakyi L.B."/>
            <person name="Cui X."/>
            <person name="Yuan T."/>
            <person name="Jiang B."/>
            <person name="Yang W."/>
            <person name="Lam T.T.-Y."/>
            <person name="Chang Q."/>
            <person name="Ding S."/>
            <person name="Wang X."/>
            <person name="Zhu J."/>
            <person name="Ruan X."/>
            <person name="Zhao L."/>
            <person name="Wei J."/>
            <person name="Que T."/>
            <person name="Du C."/>
            <person name="Cheng J."/>
            <person name="Dai P."/>
            <person name="Han X."/>
            <person name="Huang E."/>
            <person name="Gao Y."/>
            <person name="Liu J."/>
            <person name="Shao H."/>
            <person name="Ye R."/>
            <person name="Li L."/>
            <person name="Wei W."/>
            <person name="Wang X."/>
            <person name="Wang C."/>
            <person name="Huo Q."/>
            <person name="Li W."/>
            <person name="Guo W."/>
            <person name="Chen H."/>
            <person name="Chen S."/>
            <person name="Zhou L."/>
            <person name="Zhou L."/>
            <person name="Ni X."/>
            <person name="Tian J."/>
            <person name="Zhou Y."/>
            <person name="Sheng Y."/>
            <person name="Liu T."/>
            <person name="Pan Y."/>
            <person name="Xia L."/>
            <person name="Li J."/>
            <person name="Zhao F."/>
            <person name="Cao W."/>
        </authorList>
    </citation>
    <scope>NUCLEOTIDE SEQUENCE</scope>
    <source>
        <strain evidence="2">Rmic-2018</strain>
        <tissue evidence="2">Larvae</tissue>
    </source>
</reference>
<name>A0A9J6EK81_RHIMP</name>
<feature type="compositionally biased region" description="Basic and acidic residues" evidence="1">
    <location>
        <begin position="1"/>
        <end position="19"/>
    </location>
</feature>
<protein>
    <submittedName>
        <fullName evidence="2">Uncharacterized protein</fullName>
    </submittedName>
</protein>
<organism evidence="2 3">
    <name type="scientific">Rhipicephalus microplus</name>
    <name type="common">Cattle tick</name>
    <name type="synonym">Boophilus microplus</name>
    <dbReference type="NCBI Taxonomy" id="6941"/>
    <lineage>
        <taxon>Eukaryota</taxon>
        <taxon>Metazoa</taxon>
        <taxon>Ecdysozoa</taxon>
        <taxon>Arthropoda</taxon>
        <taxon>Chelicerata</taxon>
        <taxon>Arachnida</taxon>
        <taxon>Acari</taxon>
        <taxon>Parasitiformes</taxon>
        <taxon>Ixodida</taxon>
        <taxon>Ixodoidea</taxon>
        <taxon>Ixodidae</taxon>
        <taxon>Rhipicephalinae</taxon>
        <taxon>Rhipicephalus</taxon>
        <taxon>Boophilus</taxon>
    </lineage>
</organism>
<gene>
    <name evidence="2" type="ORF">HPB51_024271</name>
</gene>
<dbReference type="EMBL" id="JABSTU010000004">
    <property type="protein sequence ID" value="KAH8034448.1"/>
    <property type="molecule type" value="Genomic_DNA"/>
</dbReference>
<evidence type="ECO:0000313" key="2">
    <source>
        <dbReference type="EMBL" id="KAH8034448.1"/>
    </source>
</evidence>
<dbReference type="AlphaFoldDB" id="A0A9J6EK81"/>
<keyword evidence="3" id="KW-1185">Reference proteome</keyword>
<reference evidence="2" key="1">
    <citation type="journal article" date="2020" name="Cell">
        <title>Large-Scale Comparative Analyses of Tick Genomes Elucidate Their Genetic Diversity and Vector Capacities.</title>
        <authorList>
            <consortium name="Tick Genome and Microbiome Consortium (TIGMIC)"/>
            <person name="Jia N."/>
            <person name="Wang J."/>
            <person name="Shi W."/>
            <person name="Du L."/>
            <person name="Sun Y."/>
            <person name="Zhan W."/>
            <person name="Jiang J.F."/>
            <person name="Wang Q."/>
            <person name="Zhang B."/>
            <person name="Ji P."/>
            <person name="Bell-Sakyi L."/>
            <person name="Cui X.M."/>
            <person name="Yuan T.T."/>
            <person name="Jiang B.G."/>
            <person name="Yang W.F."/>
            <person name="Lam T.T."/>
            <person name="Chang Q.C."/>
            <person name="Ding S.J."/>
            <person name="Wang X.J."/>
            <person name="Zhu J.G."/>
            <person name="Ruan X.D."/>
            <person name="Zhao L."/>
            <person name="Wei J.T."/>
            <person name="Ye R.Z."/>
            <person name="Que T.C."/>
            <person name="Du C.H."/>
            <person name="Zhou Y.H."/>
            <person name="Cheng J.X."/>
            <person name="Dai P.F."/>
            <person name="Guo W.B."/>
            <person name="Han X.H."/>
            <person name="Huang E.J."/>
            <person name="Li L.F."/>
            <person name="Wei W."/>
            <person name="Gao Y.C."/>
            <person name="Liu J.Z."/>
            <person name="Shao H.Z."/>
            <person name="Wang X."/>
            <person name="Wang C.C."/>
            <person name="Yang T.C."/>
            <person name="Huo Q.B."/>
            <person name="Li W."/>
            <person name="Chen H.Y."/>
            <person name="Chen S.E."/>
            <person name="Zhou L.G."/>
            <person name="Ni X.B."/>
            <person name="Tian J.H."/>
            <person name="Sheng Y."/>
            <person name="Liu T."/>
            <person name="Pan Y.S."/>
            <person name="Xia L.Y."/>
            <person name="Li J."/>
            <person name="Zhao F."/>
            <person name="Cao W.C."/>
        </authorList>
    </citation>
    <scope>NUCLEOTIDE SEQUENCE</scope>
    <source>
        <strain evidence="2">Rmic-2018</strain>
    </source>
</reference>